<dbReference type="RefSeq" id="WP_106447135.1">
    <property type="nucleotide sequence ID" value="NZ_CP027669.1"/>
</dbReference>
<dbReference type="SUPFAM" id="SSF51182">
    <property type="entry name" value="RmlC-like cupins"/>
    <property type="match status" value="1"/>
</dbReference>
<gene>
    <name evidence="2" type="ORF">C6571_13475</name>
</gene>
<keyword evidence="3" id="KW-1185">Reference proteome</keyword>
<proteinExistence type="predicted"/>
<feature type="domain" description="Cupin type-2" evidence="1">
    <location>
        <begin position="42"/>
        <end position="101"/>
    </location>
</feature>
<dbReference type="OrthoDB" id="8265259at2"/>
<reference evidence="2 3" key="1">
    <citation type="submission" date="2018-03" db="EMBL/GenBank/DDBJ databases">
        <title>Genome sequencing of Simplicispira sp.</title>
        <authorList>
            <person name="Kim S.-J."/>
            <person name="Heo J."/>
            <person name="Kwon S.-W."/>
        </authorList>
    </citation>
    <scope>NUCLEOTIDE SEQUENCE [LARGE SCALE GENOMIC DNA]</scope>
    <source>
        <strain evidence="2 3">SC1-8</strain>
    </source>
</reference>
<evidence type="ECO:0000259" key="1">
    <source>
        <dbReference type="Pfam" id="PF07883"/>
    </source>
</evidence>
<evidence type="ECO:0000313" key="2">
    <source>
        <dbReference type="EMBL" id="AVO42158.1"/>
    </source>
</evidence>
<protein>
    <submittedName>
        <fullName evidence="2">Cupin</fullName>
    </submittedName>
</protein>
<dbReference type="InterPro" id="IPR014710">
    <property type="entry name" value="RmlC-like_jellyroll"/>
</dbReference>
<name>A0A2S0N1X7_9BURK</name>
<dbReference type="InterPro" id="IPR011051">
    <property type="entry name" value="RmlC_Cupin_sf"/>
</dbReference>
<dbReference type="KEGG" id="simp:C6571_13475"/>
<dbReference type="Proteomes" id="UP000239326">
    <property type="component" value="Chromosome"/>
</dbReference>
<evidence type="ECO:0000313" key="3">
    <source>
        <dbReference type="Proteomes" id="UP000239326"/>
    </source>
</evidence>
<sequence>MALPHTPSSEVVRIAPLGEALTGAVNTAILKAKELEVIRLVVLAGKTLPQHQVPGEITLLCIEGECELKTPGAVQELATGDFVHLEGGTPHALTGRSNASLLLTISLCTPRG</sequence>
<dbReference type="Gene3D" id="2.60.120.10">
    <property type="entry name" value="Jelly Rolls"/>
    <property type="match status" value="1"/>
</dbReference>
<dbReference type="EMBL" id="CP027669">
    <property type="protein sequence ID" value="AVO42158.1"/>
    <property type="molecule type" value="Genomic_DNA"/>
</dbReference>
<dbReference type="Pfam" id="PF07883">
    <property type="entry name" value="Cupin_2"/>
    <property type="match status" value="1"/>
</dbReference>
<dbReference type="AlphaFoldDB" id="A0A2S0N1X7"/>
<organism evidence="2 3">
    <name type="scientific">Simplicispira suum</name>
    <dbReference type="NCBI Taxonomy" id="2109915"/>
    <lineage>
        <taxon>Bacteria</taxon>
        <taxon>Pseudomonadati</taxon>
        <taxon>Pseudomonadota</taxon>
        <taxon>Betaproteobacteria</taxon>
        <taxon>Burkholderiales</taxon>
        <taxon>Comamonadaceae</taxon>
        <taxon>Simplicispira</taxon>
    </lineage>
</organism>
<accession>A0A2S0N1X7</accession>
<dbReference type="InterPro" id="IPR013096">
    <property type="entry name" value="Cupin_2"/>
</dbReference>